<name>A0A6A4KH84_9ERIC</name>
<evidence type="ECO:0000256" key="6">
    <source>
        <dbReference type="ARBA" id="ARBA00022989"/>
    </source>
</evidence>
<dbReference type="OrthoDB" id="2016943at2759"/>
<evidence type="ECO:0000256" key="7">
    <source>
        <dbReference type="ARBA" id="ARBA00023136"/>
    </source>
</evidence>
<dbReference type="AlphaFoldDB" id="A0A6A4KH84"/>
<evidence type="ECO:0000313" key="10">
    <source>
        <dbReference type="EMBL" id="KAE9445550.1"/>
    </source>
</evidence>
<feature type="non-terminal residue" evidence="10">
    <location>
        <position position="1"/>
    </location>
</feature>
<evidence type="ECO:0000256" key="5">
    <source>
        <dbReference type="ARBA" id="ARBA00022692"/>
    </source>
</evidence>
<keyword evidence="7 9" id="KW-0472">Membrane</keyword>
<feature type="compositionally biased region" description="Low complexity" evidence="8">
    <location>
        <begin position="10"/>
        <end position="30"/>
    </location>
</feature>
<feature type="transmembrane region" description="Helical" evidence="9">
    <location>
        <begin position="91"/>
        <end position="116"/>
    </location>
</feature>
<dbReference type="PANTHER" id="PTHR33203">
    <property type="entry name" value="OLEOSIN"/>
    <property type="match status" value="1"/>
</dbReference>
<dbReference type="GO" id="GO:0016020">
    <property type="term" value="C:membrane"/>
    <property type="evidence" value="ECO:0007669"/>
    <property type="project" value="UniProtKB-SubCell"/>
</dbReference>
<dbReference type="GO" id="GO:0019915">
    <property type="term" value="P:lipid storage"/>
    <property type="evidence" value="ECO:0007669"/>
    <property type="project" value="TreeGrafter"/>
</dbReference>
<feature type="transmembrane region" description="Helical" evidence="9">
    <location>
        <begin position="42"/>
        <end position="60"/>
    </location>
</feature>
<dbReference type="GO" id="GO:0012511">
    <property type="term" value="C:monolayer-surrounded lipid storage body"/>
    <property type="evidence" value="ECO:0007669"/>
    <property type="project" value="InterPro"/>
</dbReference>
<evidence type="ECO:0000256" key="2">
    <source>
        <dbReference type="ARBA" id="ARBA00004502"/>
    </source>
</evidence>
<evidence type="ECO:0000256" key="3">
    <source>
        <dbReference type="ARBA" id="ARBA00010858"/>
    </source>
</evidence>
<feature type="transmembrane region" description="Helical" evidence="9">
    <location>
        <begin position="67"/>
        <end position="85"/>
    </location>
</feature>
<dbReference type="GO" id="GO:0048608">
    <property type="term" value="P:reproductive structure development"/>
    <property type="evidence" value="ECO:0007669"/>
    <property type="project" value="UniProtKB-ARBA"/>
</dbReference>
<accession>A0A6A4KH84</accession>
<dbReference type="EMBL" id="QEFC01004079">
    <property type="protein sequence ID" value="KAE9445550.1"/>
    <property type="molecule type" value="Genomic_DNA"/>
</dbReference>
<dbReference type="InterPro" id="IPR000136">
    <property type="entry name" value="Oleosin"/>
</dbReference>
<evidence type="ECO:0000256" key="1">
    <source>
        <dbReference type="ARBA" id="ARBA00004141"/>
    </source>
</evidence>
<dbReference type="PANTHER" id="PTHR33203:SF4">
    <property type="entry name" value="F27J15.22"/>
    <property type="match status" value="1"/>
</dbReference>
<comment type="subcellular location">
    <subcellularLocation>
        <location evidence="2">Lipid droplet</location>
    </subcellularLocation>
    <subcellularLocation>
        <location evidence="1">Membrane</location>
        <topology evidence="1">Multi-pass membrane protein</topology>
    </subcellularLocation>
</comment>
<evidence type="ECO:0000256" key="9">
    <source>
        <dbReference type="SAM" id="Phobius"/>
    </source>
</evidence>
<sequence length="166" mass="17842">MADWHGVSGQTQRQARPTPTTTNPSTTFLTRLHENSPNSTRVIGFLTLIITGAVFLLLTGVTISATVVGLIFFSPLLLISSPIWVPVGALFFVFAAGVLCFCGFGVVVAAALSWVYKYFTGSHPFGSDRVDYARTRIADTASQVKDYAREYGGYLQSKVKDAAPGA</sequence>
<evidence type="ECO:0000256" key="8">
    <source>
        <dbReference type="SAM" id="MobiDB-lite"/>
    </source>
</evidence>
<reference evidence="10" key="1">
    <citation type="journal article" date="2019" name="Genome Biol. Evol.">
        <title>The Rhododendron genome and chromosomal organization provide insight into shared whole-genome duplications across the heath family (Ericaceae).</title>
        <authorList>
            <person name="Soza V.L."/>
            <person name="Lindsley D."/>
            <person name="Waalkes A."/>
            <person name="Ramage E."/>
            <person name="Patwardhan R.P."/>
            <person name="Burton J.N."/>
            <person name="Adey A."/>
            <person name="Kumar A."/>
            <person name="Qiu R."/>
            <person name="Shendure J."/>
            <person name="Hall B."/>
        </authorList>
    </citation>
    <scope>NUCLEOTIDE SEQUENCE</scope>
    <source>
        <strain evidence="10">RSF 1966-606</strain>
    </source>
</reference>
<organism evidence="10">
    <name type="scientific">Rhododendron williamsianum</name>
    <dbReference type="NCBI Taxonomy" id="262921"/>
    <lineage>
        <taxon>Eukaryota</taxon>
        <taxon>Viridiplantae</taxon>
        <taxon>Streptophyta</taxon>
        <taxon>Embryophyta</taxon>
        <taxon>Tracheophyta</taxon>
        <taxon>Spermatophyta</taxon>
        <taxon>Magnoliopsida</taxon>
        <taxon>eudicotyledons</taxon>
        <taxon>Gunneridae</taxon>
        <taxon>Pentapetalae</taxon>
        <taxon>asterids</taxon>
        <taxon>Ericales</taxon>
        <taxon>Ericaceae</taxon>
        <taxon>Ericoideae</taxon>
        <taxon>Rhodoreae</taxon>
        <taxon>Rhododendron</taxon>
    </lineage>
</organism>
<comment type="caution">
    <text evidence="10">The sequence shown here is derived from an EMBL/GenBank/DDBJ whole genome shotgun (WGS) entry which is preliminary data.</text>
</comment>
<gene>
    <name evidence="10" type="ORF">C3L33_22552</name>
</gene>
<dbReference type="GO" id="GO:0009791">
    <property type="term" value="P:post-embryonic development"/>
    <property type="evidence" value="ECO:0007669"/>
    <property type="project" value="UniProtKB-ARBA"/>
</dbReference>
<keyword evidence="4" id="KW-0551">Lipid droplet</keyword>
<protein>
    <recommendedName>
        <fullName evidence="11">Oleosin</fullName>
    </recommendedName>
</protein>
<evidence type="ECO:0008006" key="11">
    <source>
        <dbReference type="Google" id="ProtNLM"/>
    </source>
</evidence>
<dbReference type="Pfam" id="PF01277">
    <property type="entry name" value="Oleosin"/>
    <property type="match status" value="1"/>
</dbReference>
<proteinExistence type="inferred from homology"/>
<evidence type="ECO:0000256" key="4">
    <source>
        <dbReference type="ARBA" id="ARBA00022677"/>
    </source>
</evidence>
<keyword evidence="5 9" id="KW-0812">Transmembrane</keyword>
<comment type="similarity">
    <text evidence="3">Belongs to the oleosin family.</text>
</comment>
<feature type="region of interest" description="Disordered" evidence="8">
    <location>
        <begin position="1"/>
        <end position="30"/>
    </location>
</feature>
<keyword evidence="6 9" id="KW-1133">Transmembrane helix</keyword>